<dbReference type="PRINTS" id="PR00420">
    <property type="entry name" value="RNGMNOXGNASE"/>
</dbReference>
<dbReference type="SUPFAM" id="SSF51905">
    <property type="entry name" value="FAD/NAD(P)-binding domain"/>
    <property type="match status" value="1"/>
</dbReference>
<dbReference type="InterPro" id="IPR036188">
    <property type="entry name" value="FAD/NAD-bd_sf"/>
</dbReference>
<proteinExistence type="inferred from homology"/>
<dbReference type="Gene3D" id="3.50.50.60">
    <property type="entry name" value="FAD/NAD(P)-binding domain"/>
    <property type="match status" value="1"/>
</dbReference>
<accession>A0A1H6K6V7</accession>
<dbReference type="GO" id="GO:0016491">
    <property type="term" value="F:oxidoreductase activity"/>
    <property type="evidence" value="ECO:0007669"/>
    <property type="project" value="UniProtKB-KW"/>
</dbReference>
<keyword evidence="1" id="KW-0560">Oxidoreductase</keyword>
<name>A0A1H6K6V7_MYCRU</name>
<feature type="region of interest" description="Disordered" evidence="3">
    <location>
        <begin position="430"/>
        <end position="498"/>
    </location>
</feature>
<dbReference type="AlphaFoldDB" id="A0A1H6K6V7"/>
<dbReference type="Pfam" id="PF01494">
    <property type="entry name" value="FAD_binding_3"/>
    <property type="match status" value="1"/>
</dbReference>
<reference evidence="6" key="1">
    <citation type="submission" date="2016-10" db="EMBL/GenBank/DDBJ databases">
        <authorList>
            <person name="Varghese N."/>
            <person name="Submissions S."/>
        </authorList>
    </citation>
    <scope>NUCLEOTIDE SEQUENCE [LARGE SCALE GENOMIC DNA]</scope>
    <source>
        <strain evidence="6">DSM 45405</strain>
    </source>
</reference>
<feature type="compositionally biased region" description="Basic and acidic residues" evidence="3">
    <location>
        <begin position="488"/>
        <end position="498"/>
    </location>
</feature>
<evidence type="ECO:0000256" key="1">
    <source>
        <dbReference type="ARBA" id="ARBA00023002"/>
    </source>
</evidence>
<comment type="similarity">
    <text evidence="2">Belongs to the flavin-dependent halogenase family. Bacterial tryptophan halogenase subfamily.</text>
</comment>
<dbReference type="InterPro" id="IPR050816">
    <property type="entry name" value="Flavin-dep_Halogenase_NPB"/>
</dbReference>
<dbReference type="EMBL" id="LT629971">
    <property type="protein sequence ID" value="SEH70712.1"/>
    <property type="molecule type" value="Genomic_DNA"/>
</dbReference>
<protein>
    <submittedName>
        <fullName evidence="5">2-polyprenyl-6-methoxyphenol hydroxylase</fullName>
    </submittedName>
</protein>
<evidence type="ECO:0000256" key="2">
    <source>
        <dbReference type="ARBA" id="ARBA00038396"/>
    </source>
</evidence>
<evidence type="ECO:0000259" key="4">
    <source>
        <dbReference type="Pfam" id="PF01494"/>
    </source>
</evidence>
<evidence type="ECO:0000313" key="6">
    <source>
        <dbReference type="Proteomes" id="UP000182915"/>
    </source>
</evidence>
<dbReference type="OrthoDB" id="103324at2"/>
<dbReference type="InterPro" id="IPR002938">
    <property type="entry name" value="FAD-bd"/>
</dbReference>
<dbReference type="RefSeq" id="WP_157897705.1">
    <property type="nucleotide sequence ID" value="NZ_LT629971.1"/>
</dbReference>
<evidence type="ECO:0000313" key="5">
    <source>
        <dbReference type="EMBL" id="SEH70712.1"/>
    </source>
</evidence>
<keyword evidence="6" id="KW-1185">Reference proteome</keyword>
<feature type="compositionally biased region" description="Basic and acidic residues" evidence="3">
    <location>
        <begin position="448"/>
        <end position="458"/>
    </location>
</feature>
<dbReference type="GO" id="GO:0071949">
    <property type="term" value="F:FAD binding"/>
    <property type="evidence" value="ECO:0007669"/>
    <property type="project" value="InterPro"/>
</dbReference>
<sequence length="498" mass="54162">METFDVVIVGARCAGSPLAAMLARRGMSVCLVDKARFPSETPSTHVIQPCGVAVLDRIGALDPVLAAGTVPIDRLTLVNEGVRIDAELDPDVFAQPGMCVRRVTLDAVLVDAAAAAGADVRSGVKVTGLLTDGGRVAGVETATGPIRARLVVGADGRQSRVAGAADAHEYLVTPAGRLPTWAYFDGVAEREGRLRLARIGEYGFLASPTDSGLYMACIARGANAVRDTTFDAGIARWPELADVLAGARQVGPVRVMTKWHGYFRRAAGPGWVLVGDAGHFKDFTPAQGIADALRQAERLAETLPDDLTDQQAVDTATHRYWRWRHHDAHAMYWFATDMGKPGPPTPLVTQVLRDIAADPDATTTLLRVLNHEVSPGRLLTPRRLVTAAARTLRDRPDQIGATSKEIATAIRDQVSRTRAGRNLTQSFRKANDWAARRRRGRRAGRGRGGLERDVDSHTFPRSHRRDGVLTARRAFRRRRPGSRRPGLRRLDRPVRPSQ</sequence>
<evidence type="ECO:0000256" key="3">
    <source>
        <dbReference type="SAM" id="MobiDB-lite"/>
    </source>
</evidence>
<dbReference type="PANTHER" id="PTHR43747">
    <property type="entry name" value="FAD-BINDING PROTEIN"/>
    <property type="match status" value="1"/>
</dbReference>
<dbReference type="PANTHER" id="PTHR43747:SF5">
    <property type="entry name" value="FAD-BINDING DOMAIN-CONTAINING PROTEIN"/>
    <property type="match status" value="1"/>
</dbReference>
<organism evidence="5 6">
    <name type="scientific">Mycolicibacterium rutilum</name>
    <name type="common">Mycobacterium rutilum</name>
    <dbReference type="NCBI Taxonomy" id="370526"/>
    <lineage>
        <taxon>Bacteria</taxon>
        <taxon>Bacillati</taxon>
        <taxon>Actinomycetota</taxon>
        <taxon>Actinomycetes</taxon>
        <taxon>Mycobacteriales</taxon>
        <taxon>Mycobacteriaceae</taxon>
        <taxon>Mycolicibacterium</taxon>
    </lineage>
</organism>
<gene>
    <name evidence="5" type="ORF">SAMN04489835_3105</name>
</gene>
<feature type="domain" description="FAD-binding" evidence="4">
    <location>
        <begin position="4"/>
        <end position="328"/>
    </location>
</feature>
<dbReference type="Proteomes" id="UP000182915">
    <property type="component" value="Chromosome I"/>
</dbReference>
<feature type="compositionally biased region" description="Basic residues" evidence="3">
    <location>
        <begin position="473"/>
        <end position="487"/>
    </location>
</feature>
<dbReference type="STRING" id="370526.SAMN04489835_3105"/>
<feature type="compositionally biased region" description="Basic residues" evidence="3">
    <location>
        <begin position="436"/>
        <end position="445"/>
    </location>
</feature>